<name>A0A0G4IPT2_PLABS</name>
<organism evidence="4 6">
    <name type="scientific">Plasmodiophora brassicae</name>
    <name type="common">Clubroot disease agent</name>
    <dbReference type="NCBI Taxonomy" id="37360"/>
    <lineage>
        <taxon>Eukaryota</taxon>
        <taxon>Sar</taxon>
        <taxon>Rhizaria</taxon>
        <taxon>Endomyxa</taxon>
        <taxon>Phytomyxea</taxon>
        <taxon>Plasmodiophorida</taxon>
        <taxon>Plasmodiophoridae</taxon>
        <taxon>Plasmodiophora</taxon>
    </lineage>
</organism>
<dbReference type="GO" id="GO:0043022">
    <property type="term" value="F:ribosome binding"/>
    <property type="evidence" value="ECO:0007669"/>
    <property type="project" value="InterPro"/>
</dbReference>
<dbReference type="OMA" id="SFWYDFD"/>
<dbReference type="SUPFAM" id="SSF46689">
    <property type="entry name" value="Homeodomain-like"/>
    <property type="match status" value="1"/>
</dbReference>
<dbReference type="Pfam" id="PF23082">
    <property type="entry name" value="Myb_DNA-binding_2"/>
    <property type="match status" value="1"/>
</dbReference>
<feature type="region of interest" description="Disordered" evidence="1">
    <location>
        <begin position="400"/>
        <end position="438"/>
    </location>
</feature>
<evidence type="ECO:0000259" key="2">
    <source>
        <dbReference type="PROSITE" id="PS50076"/>
    </source>
</evidence>
<dbReference type="Pfam" id="PF00226">
    <property type="entry name" value="DnaJ"/>
    <property type="match status" value="1"/>
</dbReference>
<evidence type="ECO:0000313" key="4">
    <source>
        <dbReference type="EMBL" id="CEO97144.1"/>
    </source>
</evidence>
<dbReference type="CDD" id="cd06257">
    <property type="entry name" value="DnaJ"/>
    <property type="match status" value="1"/>
</dbReference>
<dbReference type="InterPro" id="IPR001623">
    <property type="entry name" value="DnaJ_domain"/>
</dbReference>
<feature type="compositionally biased region" description="Low complexity" evidence="1">
    <location>
        <begin position="298"/>
        <end position="315"/>
    </location>
</feature>
<dbReference type="Gene3D" id="1.10.10.60">
    <property type="entry name" value="Homeodomain-like"/>
    <property type="match status" value="2"/>
</dbReference>
<feature type="region of interest" description="Disordered" evidence="1">
    <location>
        <begin position="263"/>
        <end position="321"/>
    </location>
</feature>
<evidence type="ECO:0000313" key="7">
    <source>
        <dbReference type="Proteomes" id="UP000290189"/>
    </source>
</evidence>
<dbReference type="Proteomes" id="UP000290189">
    <property type="component" value="Unassembled WGS sequence"/>
</dbReference>
<dbReference type="Pfam" id="PF21884">
    <property type="entry name" value="ZUO1-like_ZHD"/>
    <property type="match status" value="1"/>
</dbReference>
<dbReference type="Proteomes" id="UP000039324">
    <property type="component" value="Unassembled WGS sequence"/>
</dbReference>
<gene>
    <name evidence="4" type="ORF">PBRA_005748</name>
    <name evidence="5" type="ORF">PLBR_LOCUS8333</name>
</gene>
<feature type="region of interest" description="Disordered" evidence="1">
    <location>
        <begin position="43"/>
        <end position="69"/>
    </location>
</feature>
<feature type="compositionally biased region" description="Basic residues" evidence="1">
    <location>
        <begin position="56"/>
        <end position="69"/>
    </location>
</feature>
<dbReference type="GO" id="GO:0030544">
    <property type="term" value="F:Hsp70 protein binding"/>
    <property type="evidence" value="ECO:0007669"/>
    <property type="project" value="InterPro"/>
</dbReference>
<reference evidence="4 6" key="1">
    <citation type="submission" date="2015-02" db="EMBL/GenBank/DDBJ databases">
        <authorList>
            <person name="Chooi Y.-H."/>
        </authorList>
    </citation>
    <scope>NUCLEOTIDE SEQUENCE [LARGE SCALE GENOMIC DNA]</scope>
    <source>
        <strain evidence="4">E3</strain>
    </source>
</reference>
<dbReference type="SMART" id="SM00717">
    <property type="entry name" value="SANT"/>
    <property type="match status" value="2"/>
</dbReference>
<dbReference type="STRING" id="37360.A0A0G4IPT2"/>
<dbReference type="AlphaFoldDB" id="A0A0G4IPT2"/>
<dbReference type="GO" id="GO:0005829">
    <property type="term" value="C:cytosol"/>
    <property type="evidence" value="ECO:0007669"/>
    <property type="project" value="TreeGrafter"/>
</dbReference>
<dbReference type="SUPFAM" id="SSF46565">
    <property type="entry name" value="Chaperone J-domain"/>
    <property type="match status" value="1"/>
</dbReference>
<dbReference type="PANTHER" id="PTHR43999">
    <property type="entry name" value="DNAJ HOMOLOG SUBFAMILY C MEMBER 2"/>
    <property type="match status" value="1"/>
</dbReference>
<keyword evidence="6" id="KW-1185">Reference proteome</keyword>
<sequence>MSILLIEFGAERVETPITFASCCTPQKKAVEHAGRAYHERLHGLNRAEKQPENAPAKKKHHHKKKKRHSSNVDLKNYYALLHLEHLGVDATVDDIRKAYREVSLMYHPDKNPESEHIYKAIQEAQTTLTDPRRRRVYDSTLPFDDSIPPENVPSADFYKVFGPVFARNTRFSEVTPCPSLGDHATPFAEVDAFYDFWFGFKSWRDFSSECEHDPSSAENRDERRWMEKQNEKVTNSLNKAEAARVRRLVDRAFRIDPRVKAQRKLEKEQKKAKKAERNQERLQEKAREQEEMERRQQEAAAAEEAAKEAAAAAKRAAQDEKRLGRTLRKQLRAAINSDRYADIVAQGSWDLDELFVGLENAALSEFLAAVDPAASEDAAHGVNVLCEHLSRVYPDANLNRVVSPERSQPEADGEPVVQEEDSRTEDANDDASARSLPWTTEELGLLAKGVARYPGGTPERWTKITQMVKGRTQDEVIAKAKSLTKGSAGGVEAKRDAVQAPAGSDNWTQPQHAAFEAALRKVPASQHDRWSAIAALVPGKDKQQCIKRFKFLRAQVLQAAGAAVPK</sequence>
<evidence type="ECO:0000313" key="6">
    <source>
        <dbReference type="Proteomes" id="UP000039324"/>
    </source>
</evidence>
<evidence type="ECO:0000259" key="3">
    <source>
        <dbReference type="PROSITE" id="PS50090"/>
    </source>
</evidence>
<dbReference type="CDD" id="cd00167">
    <property type="entry name" value="SANT"/>
    <property type="match status" value="2"/>
</dbReference>
<dbReference type="PROSITE" id="PS50076">
    <property type="entry name" value="DNAJ_2"/>
    <property type="match status" value="1"/>
</dbReference>
<dbReference type="EMBL" id="OVEO01000016">
    <property type="protein sequence ID" value="SPR01118.1"/>
    <property type="molecule type" value="Genomic_DNA"/>
</dbReference>
<dbReference type="InterPro" id="IPR044634">
    <property type="entry name" value="Zuotin/DnaJC2"/>
</dbReference>
<feature type="compositionally biased region" description="Basic and acidic residues" evidence="1">
    <location>
        <begin position="263"/>
        <end position="297"/>
    </location>
</feature>
<dbReference type="InterPro" id="IPR009057">
    <property type="entry name" value="Homeodomain-like_sf"/>
</dbReference>
<keyword evidence="5" id="KW-0496">Mitochondrion</keyword>
<dbReference type="InterPro" id="IPR054076">
    <property type="entry name" value="ZUO1-like_ZHD"/>
</dbReference>
<geneLocation type="mitochondrion" evidence="5"/>
<dbReference type="InterPro" id="IPR036869">
    <property type="entry name" value="J_dom_sf"/>
</dbReference>
<dbReference type="SMART" id="SM00271">
    <property type="entry name" value="DnaJ"/>
    <property type="match status" value="1"/>
</dbReference>
<evidence type="ECO:0000313" key="5">
    <source>
        <dbReference type="EMBL" id="SPR01118.1"/>
    </source>
</evidence>
<dbReference type="EMBL" id="CDSF01000078">
    <property type="protein sequence ID" value="CEO97144.1"/>
    <property type="molecule type" value="Genomic_DNA"/>
</dbReference>
<dbReference type="PROSITE" id="PS50090">
    <property type="entry name" value="MYB_LIKE"/>
    <property type="match status" value="2"/>
</dbReference>
<proteinExistence type="predicted"/>
<evidence type="ECO:0000256" key="1">
    <source>
        <dbReference type="SAM" id="MobiDB-lite"/>
    </source>
</evidence>
<evidence type="ECO:0008006" key="8">
    <source>
        <dbReference type="Google" id="ProtNLM"/>
    </source>
</evidence>
<reference evidence="5 7" key="2">
    <citation type="submission" date="2018-03" db="EMBL/GenBank/DDBJ databases">
        <authorList>
            <person name="Fogelqvist J."/>
        </authorList>
    </citation>
    <scope>NUCLEOTIDE SEQUENCE [LARGE SCALE GENOMIC DNA]</scope>
</reference>
<feature type="domain" description="Myb-like" evidence="3">
    <location>
        <begin position="430"/>
        <end position="484"/>
    </location>
</feature>
<dbReference type="OrthoDB" id="1690618at2759"/>
<dbReference type="PANTHER" id="PTHR43999:SF1">
    <property type="entry name" value="DNAJ HOMOLOG SUBFAMILY C MEMBER 2"/>
    <property type="match status" value="1"/>
</dbReference>
<dbReference type="GO" id="GO:0006450">
    <property type="term" value="P:regulation of translational fidelity"/>
    <property type="evidence" value="ECO:0007669"/>
    <property type="project" value="InterPro"/>
</dbReference>
<accession>A0A0G4IPT2</accession>
<feature type="domain" description="Myb-like" evidence="3">
    <location>
        <begin position="499"/>
        <end position="553"/>
    </location>
</feature>
<feature type="domain" description="J" evidence="2">
    <location>
        <begin position="76"/>
        <end position="141"/>
    </location>
</feature>
<dbReference type="Gene3D" id="1.10.287.110">
    <property type="entry name" value="DnaJ domain"/>
    <property type="match status" value="1"/>
</dbReference>
<protein>
    <recommendedName>
        <fullName evidence="8">DnaJ homolog subfamily C member 2</fullName>
    </recommendedName>
</protein>
<dbReference type="InterPro" id="IPR001005">
    <property type="entry name" value="SANT/Myb"/>
</dbReference>
<dbReference type="GO" id="GO:0051083">
    <property type="term" value="P:'de novo' cotranslational protein folding"/>
    <property type="evidence" value="ECO:0007669"/>
    <property type="project" value="InterPro"/>
</dbReference>